<dbReference type="RefSeq" id="WP_026787038.1">
    <property type="nucleotide sequence ID" value="NZ_BJCD01000040.1"/>
</dbReference>
<gene>
    <name evidence="1" type="ORF">PA905_20590</name>
</gene>
<dbReference type="Proteomes" id="UP000299794">
    <property type="component" value="Unassembled WGS sequence"/>
</dbReference>
<evidence type="ECO:0000313" key="2">
    <source>
        <dbReference type="Proteomes" id="UP000299794"/>
    </source>
</evidence>
<dbReference type="EMBL" id="BJCD01000040">
    <property type="protein sequence ID" value="GDZ94109.1"/>
    <property type="molecule type" value="Genomic_DNA"/>
</dbReference>
<proteinExistence type="predicted"/>
<sequence length="81" mass="9348">MITTIQVDISFDSLITAIKSLDLSQKHQLLEILEDQIFEGEAELEEDPRIIAEIEDARQAYQRGDYQTIQDYMATQLDKTT</sequence>
<accession>A0A4V0XUK0</accession>
<evidence type="ECO:0000313" key="1">
    <source>
        <dbReference type="EMBL" id="GDZ94109.1"/>
    </source>
</evidence>
<organism evidence="1 2">
    <name type="scientific">Planktothrix agardhii CCAP 1459/11A</name>
    <dbReference type="NCBI Taxonomy" id="282420"/>
    <lineage>
        <taxon>Bacteria</taxon>
        <taxon>Bacillati</taxon>
        <taxon>Cyanobacteriota</taxon>
        <taxon>Cyanophyceae</taxon>
        <taxon>Oscillatoriophycideae</taxon>
        <taxon>Oscillatoriales</taxon>
        <taxon>Microcoleaceae</taxon>
        <taxon>Planktothrix</taxon>
    </lineage>
</organism>
<name>A0A4V0XUK0_PLAAG</name>
<comment type="caution">
    <text evidence="1">The sequence shown here is derived from an EMBL/GenBank/DDBJ whole genome shotgun (WGS) entry which is preliminary data.</text>
</comment>
<protein>
    <recommendedName>
        <fullName evidence="3">Addiction module component</fullName>
    </recommendedName>
</protein>
<reference evidence="2" key="1">
    <citation type="submission" date="2019-02" db="EMBL/GenBank/DDBJ databases">
        <title>Draft genome sequence of Planktothrix agardhii NIES-905.</title>
        <authorList>
            <person name="Yamaguchi H."/>
            <person name="Suzuki S."/>
            <person name="Kawachi M."/>
        </authorList>
    </citation>
    <scope>NUCLEOTIDE SEQUENCE [LARGE SCALE GENOMIC DNA]</scope>
    <source>
        <strain evidence="2">CCAP 1459/11A</strain>
    </source>
</reference>
<dbReference type="AlphaFoldDB" id="A0A4V0XUK0"/>
<evidence type="ECO:0008006" key="3">
    <source>
        <dbReference type="Google" id="ProtNLM"/>
    </source>
</evidence>